<evidence type="ECO:0000259" key="1">
    <source>
        <dbReference type="Pfam" id="PF00651"/>
    </source>
</evidence>
<organism evidence="2 3">
    <name type="scientific">Strongyloides papillosus</name>
    <name type="common">Intestinal threadworm</name>
    <dbReference type="NCBI Taxonomy" id="174720"/>
    <lineage>
        <taxon>Eukaryota</taxon>
        <taxon>Metazoa</taxon>
        <taxon>Ecdysozoa</taxon>
        <taxon>Nematoda</taxon>
        <taxon>Chromadorea</taxon>
        <taxon>Rhabditida</taxon>
        <taxon>Tylenchina</taxon>
        <taxon>Panagrolaimomorpha</taxon>
        <taxon>Strongyloidoidea</taxon>
        <taxon>Strongyloididae</taxon>
        <taxon>Strongyloides</taxon>
    </lineage>
</organism>
<keyword evidence="2" id="KW-1185">Reference proteome</keyword>
<dbReference type="Proteomes" id="UP000046392">
    <property type="component" value="Unplaced"/>
</dbReference>
<dbReference type="InterPro" id="IPR000210">
    <property type="entry name" value="BTB/POZ_dom"/>
</dbReference>
<protein>
    <submittedName>
        <fullName evidence="3">BTB domain-containing protein</fullName>
    </submittedName>
</protein>
<accession>A0A0N5BBJ4</accession>
<dbReference type="InterPro" id="IPR011333">
    <property type="entry name" value="SKP1/BTB/POZ_sf"/>
</dbReference>
<dbReference type="SUPFAM" id="SSF54695">
    <property type="entry name" value="POZ domain"/>
    <property type="match status" value="1"/>
</dbReference>
<evidence type="ECO:0000313" key="3">
    <source>
        <dbReference type="WBParaSite" id="SPAL_0000340100.1"/>
    </source>
</evidence>
<dbReference type="Gene3D" id="3.30.710.10">
    <property type="entry name" value="Potassium Channel Kv1.1, Chain A"/>
    <property type="match status" value="1"/>
</dbReference>
<feature type="domain" description="BTB" evidence="1">
    <location>
        <begin position="109"/>
        <end position="158"/>
    </location>
</feature>
<name>A0A0N5BBJ4_STREA</name>
<dbReference type="AlphaFoldDB" id="A0A0N5BBJ4"/>
<dbReference type="Pfam" id="PF00651">
    <property type="entry name" value="BTB"/>
    <property type="match status" value="1"/>
</dbReference>
<dbReference type="WBParaSite" id="SPAL_0000340100.1">
    <property type="protein sequence ID" value="SPAL_0000340100.1"/>
    <property type="gene ID" value="SPAL_0000340100"/>
</dbReference>
<sequence length="169" mass="19672">MNNLSEIFATVIVQSQEIKHSNALEGDTFILPDLFSNEDLLCPDKLIKYCNIIHIPIVKIEKYCSEDGLLHMLCEVKIIPDDKEVYIKEENVQAPRNDAFQNSSYALKFNELYEDSCEVDFQIVCKEETFNVYKVVLIAHGSVFRTMLVYHKETKEYKVVQRSRARRGE</sequence>
<reference evidence="3" key="1">
    <citation type="submission" date="2017-02" db="UniProtKB">
        <authorList>
            <consortium name="WormBaseParasite"/>
        </authorList>
    </citation>
    <scope>IDENTIFICATION</scope>
</reference>
<proteinExistence type="predicted"/>
<evidence type="ECO:0000313" key="2">
    <source>
        <dbReference type="Proteomes" id="UP000046392"/>
    </source>
</evidence>